<protein>
    <recommendedName>
        <fullName evidence="1">Dipeptidase</fullName>
        <ecNumber evidence="1">3.4.-.-</ecNumber>
    </recommendedName>
</protein>
<comment type="catalytic activity">
    <reaction evidence="1">
        <text>an L-aminoacyl-L-amino acid + H2O = 2 an L-alpha-amino acid</text>
        <dbReference type="Rhea" id="RHEA:48940"/>
        <dbReference type="ChEBI" id="CHEBI:15377"/>
        <dbReference type="ChEBI" id="CHEBI:59869"/>
        <dbReference type="ChEBI" id="CHEBI:77460"/>
    </reaction>
</comment>
<evidence type="ECO:0000256" key="2">
    <source>
        <dbReference type="SAM" id="SignalP"/>
    </source>
</evidence>
<evidence type="ECO:0000313" key="4">
    <source>
        <dbReference type="Proteomes" id="UP000731465"/>
    </source>
</evidence>
<sequence>MNILRKLIPVLLLCGTYQAQANTITVVTKGAGQFGASFLSASHDSFKADPSLVYIKGKKFSEGAKRNVYPDADLTGEDKELFSTYSPRLNAPERSELYYYGDKPLTKRVGEIDEISKTFAYLDAQSGVLNEHGVMIATSRAYVRNFKKVSYKNGGILNVSELSRIALERCENATDSIKTIGSLIEEYGVYGVPYIICVADKDTAYTMEILPLEDDKKGLWIAKRISDGSVYVSADSFRIDDIDESDESLIMQPGLIQKLNDRKIAKTNSNKKLSWIHSIRACEKRPYYSLRRIWRASCILNANCKLSAWSESYLKNNYPFEIIPDRKVSAEFLMQLHRDTFKGTEFDPSATPSGGFFASPYSYNLENERAISTTSTAYTYINEVSSDLPVPICHFALNTPAESVFIPLTVSELPDAYSKVDRNRYDETKLYWATNMVSTLTKGYYYTMIDTVKVKALELEQKSKATISQYSKLSAKDFTSLLNANAIASITGINSLYQLLLEHHDNGYKLRYAQGHNPKFIPVERYNKEENLRKAKQND</sequence>
<keyword evidence="2" id="KW-0732">Signal</keyword>
<name>A0ABS7DIB4_9GAMM</name>
<feature type="signal peptide" evidence="2">
    <location>
        <begin position="1"/>
        <end position="21"/>
    </location>
</feature>
<feature type="chain" id="PRO_5047527641" description="Dipeptidase" evidence="2">
    <location>
        <begin position="22"/>
        <end position="539"/>
    </location>
</feature>
<dbReference type="RefSeq" id="WP_219938266.1">
    <property type="nucleotide sequence ID" value="NZ_JAGFNY010000045.1"/>
</dbReference>
<keyword evidence="1" id="KW-0224">Dipeptidase</keyword>
<evidence type="ECO:0000256" key="1">
    <source>
        <dbReference type="RuleBase" id="RU364089"/>
    </source>
</evidence>
<proteinExistence type="inferred from homology"/>
<dbReference type="PANTHER" id="PTHR12994:SF17">
    <property type="entry name" value="LD30995P"/>
    <property type="match status" value="1"/>
</dbReference>
<dbReference type="EC" id="3.4.-.-" evidence="1"/>
<accession>A0ABS7DIB4</accession>
<keyword evidence="1" id="KW-0378">Hydrolase</keyword>
<keyword evidence="4" id="KW-1185">Reference proteome</keyword>
<reference evidence="3 4" key="1">
    <citation type="submission" date="2021-03" db="EMBL/GenBank/DDBJ databases">
        <title>Succinivibrio sp. nov. isolated from feces of cow.</title>
        <authorList>
            <person name="Choi J.-Y."/>
        </authorList>
    </citation>
    <scope>NUCLEOTIDE SEQUENCE [LARGE SCALE GENOMIC DNA]</scope>
    <source>
        <strain evidence="3 4">AGMB01872</strain>
    </source>
</reference>
<dbReference type="InterPro" id="IPR005322">
    <property type="entry name" value="Peptidase_C69"/>
</dbReference>
<dbReference type="EMBL" id="JAGFNY010000045">
    <property type="protein sequence ID" value="MBW7571042.1"/>
    <property type="molecule type" value="Genomic_DNA"/>
</dbReference>
<dbReference type="Proteomes" id="UP000731465">
    <property type="component" value="Unassembled WGS sequence"/>
</dbReference>
<dbReference type="PANTHER" id="PTHR12994">
    <property type="entry name" value="SECERNIN"/>
    <property type="match status" value="1"/>
</dbReference>
<dbReference type="Pfam" id="PF03577">
    <property type="entry name" value="Peptidase_C69"/>
    <property type="match status" value="1"/>
</dbReference>
<organism evidence="3 4">
    <name type="scientific">Succinivibrio faecicola</name>
    <dbReference type="NCBI Taxonomy" id="2820300"/>
    <lineage>
        <taxon>Bacteria</taxon>
        <taxon>Pseudomonadati</taxon>
        <taxon>Pseudomonadota</taxon>
        <taxon>Gammaproteobacteria</taxon>
        <taxon>Aeromonadales</taxon>
        <taxon>Succinivibrionaceae</taxon>
        <taxon>Succinivibrio</taxon>
    </lineage>
</organism>
<evidence type="ECO:0000313" key="3">
    <source>
        <dbReference type="EMBL" id="MBW7571042.1"/>
    </source>
</evidence>
<comment type="caution">
    <text evidence="3">The sequence shown here is derived from an EMBL/GenBank/DDBJ whole genome shotgun (WGS) entry which is preliminary data.</text>
</comment>
<keyword evidence="1" id="KW-0645">Protease</keyword>
<gene>
    <name evidence="3" type="ORF">J5V48_09060</name>
</gene>
<comment type="similarity">
    <text evidence="1">Belongs to the peptidase C69 family.</text>
</comment>